<accession>A0A2G2XXT8</accession>
<name>A0A2G2XXT8_CAPAN</name>
<proteinExistence type="predicted"/>
<gene>
    <name evidence="1" type="ORF">T459_33823</name>
</gene>
<dbReference type="AlphaFoldDB" id="A0A2G2XXT8"/>
<organism evidence="1 2">
    <name type="scientific">Capsicum annuum</name>
    <name type="common">Capsicum pepper</name>
    <dbReference type="NCBI Taxonomy" id="4072"/>
    <lineage>
        <taxon>Eukaryota</taxon>
        <taxon>Viridiplantae</taxon>
        <taxon>Streptophyta</taxon>
        <taxon>Embryophyta</taxon>
        <taxon>Tracheophyta</taxon>
        <taxon>Spermatophyta</taxon>
        <taxon>Magnoliopsida</taxon>
        <taxon>eudicotyledons</taxon>
        <taxon>Gunneridae</taxon>
        <taxon>Pentapetalae</taxon>
        <taxon>asterids</taxon>
        <taxon>lamiids</taxon>
        <taxon>Solanales</taxon>
        <taxon>Solanaceae</taxon>
        <taxon>Solanoideae</taxon>
        <taxon>Capsiceae</taxon>
        <taxon>Capsicum</taxon>
    </lineage>
</organism>
<dbReference type="Gramene" id="PHT62327">
    <property type="protein sequence ID" value="PHT62327"/>
    <property type="gene ID" value="T459_33823"/>
</dbReference>
<evidence type="ECO:0000313" key="2">
    <source>
        <dbReference type="Proteomes" id="UP000222542"/>
    </source>
</evidence>
<evidence type="ECO:0000313" key="1">
    <source>
        <dbReference type="EMBL" id="PHT62327.1"/>
    </source>
</evidence>
<dbReference type="EMBL" id="AYRZ02000085">
    <property type="protein sequence ID" value="PHT62327.1"/>
    <property type="molecule type" value="Genomic_DNA"/>
</dbReference>
<protein>
    <submittedName>
        <fullName evidence="1">Uncharacterized protein</fullName>
    </submittedName>
</protein>
<keyword evidence="2" id="KW-1185">Reference proteome</keyword>
<dbReference type="Proteomes" id="UP000222542">
    <property type="component" value="Unassembled WGS sequence"/>
</dbReference>
<reference evidence="1 2" key="1">
    <citation type="journal article" date="2014" name="Nat. Genet.">
        <title>Genome sequence of the hot pepper provides insights into the evolution of pungency in Capsicum species.</title>
        <authorList>
            <person name="Kim S."/>
            <person name="Park M."/>
            <person name="Yeom S.I."/>
            <person name="Kim Y.M."/>
            <person name="Lee J.M."/>
            <person name="Lee H.A."/>
            <person name="Seo E."/>
            <person name="Choi J."/>
            <person name="Cheong K."/>
            <person name="Kim K.T."/>
            <person name="Jung K."/>
            <person name="Lee G.W."/>
            <person name="Oh S.K."/>
            <person name="Bae C."/>
            <person name="Kim S.B."/>
            <person name="Lee H.Y."/>
            <person name="Kim S.Y."/>
            <person name="Kim M.S."/>
            <person name="Kang B.C."/>
            <person name="Jo Y.D."/>
            <person name="Yang H.B."/>
            <person name="Jeong H.J."/>
            <person name="Kang W.H."/>
            <person name="Kwon J.K."/>
            <person name="Shin C."/>
            <person name="Lim J.Y."/>
            <person name="Park J.H."/>
            <person name="Huh J.H."/>
            <person name="Kim J.S."/>
            <person name="Kim B.D."/>
            <person name="Cohen O."/>
            <person name="Paran I."/>
            <person name="Suh M.C."/>
            <person name="Lee S.B."/>
            <person name="Kim Y.K."/>
            <person name="Shin Y."/>
            <person name="Noh S.J."/>
            <person name="Park J."/>
            <person name="Seo Y.S."/>
            <person name="Kwon S.Y."/>
            <person name="Kim H.A."/>
            <person name="Park J.M."/>
            <person name="Kim H.J."/>
            <person name="Choi S.B."/>
            <person name="Bosland P.W."/>
            <person name="Reeves G."/>
            <person name="Jo S.H."/>
            <person name="Lee B.W."/>
            <person name="Cho H.T."/>
            <person name="Choi H.S."/>
            <person name="Lee M.S."/>
            <person name="Yu Y."/>
            <person name="Do Choi Y."/>
            <person name="Park B.S."/>
            <person name="van Deynze A."/>
            <person name="Ashrafi H."/>
            <person name="Hill T."/>
            <person name="Kim W.T."/>
            <person name="Pai H.S."/>
            <person name="Ahn H.K."/>
            <person name="Yeam I."/>
            <person name="Giovannoni J.J."/>
            <person name="Rose J.K."/>
            <person name="Sorensen I."/>
            <person name="Lee S.J."/>
            <person name="Kim R.W."/>
            <person name="Choi I.Y."/>
            <person name="Choi B.S."/>
            <person name="Lim J.S."/>
            <person name="Lee Y.H."/>
            <person name="Choi D."/>
        </authorList>
    </citation>
    <scope>NUCLEOTIDE SEQUENCE [LARGE SCALE GENOMIC DNA]</scope>
    <source>
        <strain evidence="2">cv. CM334</strain>
    </source>
</reference>
<comment type="caution">
    <text evidence="1">The sequence shown here is derived from an EMBL/GenBank/DDBJ whole genome shotgun (WGS) entry which is preliminary data.</text>
</comment>
<sequence>MLTDDFERKGGHLKSVANEQGDIGISEVTNESFNEAATAGEILQSPQEIIESKVDELHRSLDILGVDNPSDKEVTVFGGFHESWEKKSCNGKLLYFQTFQYSFSNTVFSFRAVKLLSYDHELMGSSRGNGLQ</sequence>
<reference evidence="1 2" key="2">
    <citation type="journal article" date="2017" name="Genome Biol.">
        <title>New reference genome sequences of hot pepper reveal the massive evolution of plant disease-resistance genes by retroduplication.</title>
        <authorList>
            <person name="Kim S."/>
            <person name="Park J."/>
            <person name="Yeom S.I."/>
            <person name="Kim Y.M."/>
            <person name="Seo E."/>
            <person name="Kim K.T."/>
            <person name="Kim M.S."/>
            <person name="Lee J.M."/>
            <person name="Cheong K."/>
            <person name="Shin H.S."/>
            <person name="Kim S.B."/>
            <person name="Han K."/>
            <person name="Lee J."/>
            <person name="Park M."/>
            <person name="Lee H.A."/>
            <person name="Lee H.Y."/>
            <person name="Lee Y."/>
            <person name="Oh S."/>
            <person name="Lee J.H."/>
            <person name="Choi E."/>
            <person name="Choi E."/>
            <person name="Lee S.E."/>
            <person name="Jeon J."/>
            <person name="Kim H."/>
            <person name="Choi G."/>
            <person name="Song H."/>
            <person name="Lee J."/>
            <person name="Lee S.C."/>
            <person name="Kwon J.K."/>
            <person name="Lee H.Y."/>
            <person name="Koo N."/>
            <person name="Hong Y."/>
            <person name="Kim R.W."/>
            <person name="Kang W.H."/>
            <person name="Huh J.H."/>
            <person name="Kang B.C."/>
            <person name="Yang T.J."/>
            <person name="Lee Y.H."/>
            <person name="Bennetzen J.L."/>
            <person name="Choi D."/>
        </authorList>
    </citation>
    <scope>NUCLEOTIDE SEQUENCE [LARGE SCALE GENOMIC DNA]</scope>
    <source>
        <strain evidence="2">cv. CM334</strain>
    </source>
</reference>